<dbReference type="STRING" id="1387353.BSF38_03042"/>
<sequence length="290" mass="30573">MSKVNANDSNTFAGLRVAAFEARMAGPLAGLIRKQGGQPVEAPALREVPLGGNPVIDDFTDRLLAGGFDVVVFETGVGVRYLAGAIESRISRDAWLAALAGVQVVARGPKPASALRELKVRIDLQVPEPNTWRETLAVLDAHLPVEGKRVVVQEYGQPSVELMDGLQQRGAIVTSLPVYRWALPEDLGPVRRAIAEICDGAIGAVLFTSAQQVVHVLQVAADDGREADLRSALASRAVVGSIGPTTSECLRAHGLPVDVEPEHPKMGPLVAAVAAGWRGVGKAAESRPSE</sequence>
<organism evidence="2 3">
    <name type="scientific">Paludisphaera borealis</name>
    <dbReference type="NCBI Taxonomy" id="1387353"/>
    <lineage>
        <taxon>Bacteria</taxon>
        <taxon>Pseudomonadati</taxon>
        <taxon>Planctomycetota</taxon>
        <taxon>Planctomycetia</taxon>
        <taxon>Isosphaerales</taxon>
        <taxon>Isosphaeraceae</taxon>
        <taxon>Paludisphaera</taxon>
    </lineage>
</organism>
<dbReference type="Gene3D" id="3.40.50.10090">
    <property type="match status" value="2"/>
</dbReference>
<protein>
    <recommendedName>
        <fullName evidence="1">Tetrapyrrole biosynthesis uroporphyrinogen III synthase domain-containing protein</fullName>
    </recommendedName>
</protein>
<keyword evidence="3" id="KW-1185">Reference proteome</keyword>
<dbReference type="Pfam" id="PF02602">
    <property type="entry name" value="HEM4"/>
    <property type="match status" value="1"/>
</dbReference>
<evidence type="ECO:0000313" key="2">
    <source>
        <dbReference type="EMBL" id="APW61526.1"/>
    </source>
</evidence>
<dbReference type="AlphaFoldDB" id="A0A1U7CRK5"/>
<accession>A0A1U7CRK5</accession>
<dbReference type="PANTHER" id="PTHR40082">
    <property type="entry name" value="BLR5956 PROTEIN"/>
    <property type="match status" value="1"/>
</dbReference>
<evidence type="ECO:0000259" key="1">
    <source>
        <dbReference type="Pfam" id="PF02602"/>
    </source>
</evidence>
<dbReference type="InterPro" id="IPR003754">
    <property type="entry name" value="4pyrrol_synth_uPrphyn_synth"/>
</dbReference>
<dbReference type="SUPFAM" id="SSF69618">
    <property type="entry name" value="HemD-like"/>
    <property type="match status" value="1"/>
</dbReference>
<dbReference type="OrthoDB" id="213853at2"/>
<dbReference type="KEGG" id="pbor:BSF38_03042"/>
<name>A0A1U7CRK5_9BACT</name>
<dbReference type="CDD" id="cd06578">
    <property type="entry name" value="HemD"/>
    <property type="match status" value="1"/>
</dbReference>
<feature type="domain" description="Tetrapyrrole biosynthesis uroporphyrinogen III synthase" evidence="1">
    <location>
        <begin position="28"/>
        <end position="270"/>
    </location>
</feature>
<gene>
    <name evidence="2" type="ORF">BSF38_03042</name>
</gene>
<dbReference type="PANTHER" id="PTHR40082:SF1">
    <property type="entry name" value="BLR5956 PROTEIN"/>
    <property type="match status" value="1"/>
</dbReference>
<dbReference type="GO" id="GO:0004852">
    <property type="term" value="F:uroporphyrinogen-III synthase activity"/>
    <property type="evidence" value="ECO:0007669"/>
    <property type="project" value="InterPro"/>
</dbReference>
<dbReference type="InterPro" id="IPR036108">
    <property type="entry name" value="4pyrrol_syn_uPrphyn_synt_sf"/>
</dbReference>
<dbReference type="GO" id="GO:0006780">
    <property type="term" value="P:uroporphyrinogen III biosynthetic process"/>
    <property type="evidence" value="ECO:0007669"/>
    <property type="project" value="InterPro"/>
</dbReference>
<evidence type="ECO:0000313" key="3">
    <source>
        <dbReference type="Proteomes" id="UP000186309"/>
    </source>
</evidence>
<dbReference type="Proteomes" id="UP000186309">
    <property type="component" value="Chromosome"/>
</dbReference>
<dbReference type="RefSeq" id="WP_076346950.1">
    <property type="nucleotide sequence ID" value="NZ_CP019082.1"/>
</dbReference>
<dbReference type="InterPro" id="IPR039793">
    <property type="entry name" value="UROS/Hem4"/>
</dbReference>
<dbReference type="EMBL" id="CP019082">
    <property type="protein sequence ID" value="APW61526.1"/>
    <property type="molecule type" value="Genomic_DNA"/>
</dbReference>
<proteinExistence type="predicted"/>
<reference evidence="3" key="1">
    <citation type="submission" date="2016-12" db="EMBL/GenBank/DDBJ databases">
        <title>Comparative genomics of four Isosphaeraceae planctomycetes: a common pool of plasmids and glycoside hydrolase genes.</title>
        <authorList>
            <person name="Ivanova A."/>
        </authorList>
    </citation>
    <scope>NUCLEOTIDE SEQUENCE [LARGE SCALE GENOMIC DNA]</scope>
    <source>
        <strain evidence="3">PX4</strain>
    </source>
</reference>